<protein>
    <submittedName>
        <fullName evidence="4">Phosphoric monoester hydrolase</fullName>
    </submittedName>
</protein>
<name>A0AAD9CW61_PAPLA</name>
<dbReference type="GO" id="GO:0016791">
    <property type="term" value="F:phosphatase activity"/>
    <property type="evidence" value="ECO:0007669"/>
    <property type="project" value="TreeGrafter"/>
</dbReference>
<dbReference type="PANTHER" id="PTHR42850:SF4">
    <property type="entry name" value="ZINC-DEPENDENT ENDOPOLYPHOSPHATASE"/>
    <property type="match status" value="1"/>
</dbReference>
<keyword evidence="2" id="KW-1133">Transmembrane helix</keyword>
<gene>
    <name evidence="4" type="ORF">DB88DRAFT_495962</name>
</gene>
<dbReference type="InterPro" id="IPR050126">
    <property type="entry name" value="Ap4A_hydrolase"/>
</dbReference>
<dbReference type="PANTHER" id="PTHR42850">
    <property type="entry name" value="METALLOPHOSPHOESTERASE"/>
    <property type="match status" value="1"/>
</dbReference>
<evidence type="ECO:0000259" key="3">
    <source>
        <dbReference type="Pfam" id="PF00149"/>
    </source>
</evidence>
<proteinExistence type="predicted"/>
<dbReference type="InterPro" id="IPR029052">
    <property type="entry name" value="Metallo-depent_PP-like"/>
</dbReference>
<dbReference type="Proteomes" id="UP001182556">
    <property type="component" value="Unassembled WGS sequence"/>
</dbReference>
<dbReference type="GO" id="GO:0006798">
    <property type="term" value="P:polyphosphate catabolic process"/>
    <property type="evidence" value="ECO:0007669"/>
    <property type="project" value="TreeGrafter"/>
</dbReference>
<dbReference type="SUPFAM" id="SSF56300">
    <property type="entry name" value="Metallo-dependent phosphatases"/>
    <property type="match status" value="1"/>
</dbReference>
<feature type="region of interest" description="Disordered" evidence="1">
    <location>
        <begin position="402"/>
        <end position="433"/>
    </location>
</feature>
<dbReference type="EMBL" id="JAODAN010000008">
    <property type="protein sequence ID" value="KAK1922685.1"/>
    <property type="molecule type" value="Genomic_DNA"/>
</dbReference>
<organism evidence="4 5">
    <name type="scientific">Papiliotrema laurentii</name>
    <name type="common">Cryptococcus laurentii</name>
    <dbReference type="NCBI Taxonomy" id="5418"/>
    <lineage>
        <taxon>Eukaryota</taxon>
        <taxon>Fungi</taxon>
        <taxon>Dikarya</taxon>
        <taxon>Basidiomycota</taxon>
        <taxon>Agaricomycotina</taxon>
        <taxon>Tremellomycetes</taxon>
        <taxon>Tremellales</taxon>
        <taxon>Rhynchogastremaceae</taxon>
        <taxon>Papiliotrema</taxon>
    </lineage>
</organism>
<dbReference type="GO" id="GO:0000298">
    <property type="term" value="F:endopolyphosphatase activity"/>
    <property type="evidence" value="ECO:0007669"/>
    <property type="project" value="TreeGrafter"/>
</dbReference>
<dbReference type="Gene3D" id="3.60.21.10">
    <property type="match status" value="1"/>
</dbReference>
<feature type="compositionally biased region" description="Low complexity" evidence="1">
    <location>
        <begin position="12"/>
        <end position="22"/>
    </location>
</feature>
<keyword evidence="5" id="KW-1185">Reference proteome</keyword>
<evidence type="ECO:0000256" key="1">
    <source>
        <dbReference type="SAM" id="MobiDB-lite"/>
    </source>
</evidence>
<feature type="region of interest" description="Disordered" evidence="1">
    <location>
        <begin position="1"/>
        <end position="40"/>
    </location>
</feature>
<evidence type="ECO:0000256" key="2">
    <source>
        <dbReference type="SAM" id="Phobius"/>
    </source>
</evidence>
<evidence type="ECO:0000313" key="5">
    <source>
        <dbReference type="Proteomes" id="UP001182556"/>
    </source>
</evidence>
<dbReference type="AlphaFoldDB" id="A0AAD9CW61"/>
<comment type="caution">
    <text evidence="4">The sequence shown here is derived from an EMBL/GenBank/DDBJ whole genome shotgun (WGS) entry which is preliminary data.</text>
</comment>
<feature type="domain" description="Calcineurin-like phosphoesterase" evidence="3">
    <location>
        <begin position="158"/>
        <end position="250"/>
    </location>
</feature>
<reference evidence="4" key="1">
    <citation type="submission" date="2023-02" db="EMBL/GenBank/DDBJ databases">
        <title>Identification and recombinant expression of a fungal hydrolase from Papiliotrema laurentii that hydrolyzes apple cutin and clears colloidal polyester polyurethane.</title>
        <authorList>
            <consortium name="DOE Joint Genome Institute"/>
            <person name="Roman V.A."/>
            <person name="Bojanowski C."/>
            <person name="Crable B.R."/>
            <person name="Wagner D.N."/>
            <person name="Hung C.S."/>
            <person name="Nadeau L.J."/>
            <person name="Schratz L."/>
            <person name="Haridas S."/>
            <person name="Pangilinan J."/>
            <person name="Lipzen A."/>
            <person name="Na H."/>
            <person name="Yan M."/>
            <person name="Ng V."/>
            <person name="Grigoriev I.V."/>
            <person name="Spatafora J.W."/>
            <person name="Barlow D."/>
            <person name="Biffinger J."/>
            <person name="Kelley-Loughnane N."/>
            <person name="Varaljay V.A."/>
            <person name="Crookes-Goodson W.J."/>
        </authorList>
    </citation>
    <scope>NUCLEOTIDE SEQUENCE</scope>
    <source>
        <strain evidence="4">5307AH</strain>
    </source>
</reference>
<sequence length="502" mass="55292">MEDYNRPPDPSVPAYDPPSSSSTYPQPRSAPSRPPLTRHRQSIMDELIPLPTSSPPSSSESNSSLLIPYNVLRRTGSLAIIIVFLLSTIFLATTEPQHRRTGLRAIFGVGSDAGIGGAGWVAQDLTEAIGGDLTNKIDFDQYVKMRTVSDADLSDGKRIIFIGDIHGSFDPLQRLLSKLQYNTKTDTIIHVGDLIAKGEKNIPVLDWMEMFNVLGVRGNHDQPVIQWRAWMEWAGGKDWQDYVDNLDAGGQGGLMHALKGSGKAYPKGWEWGGEHWKIARHMLPKHYEYLLKLPLTLHIPSLHTFVVHAGLLPMDPTKSLTDPTQPLNVAAQSQFTDPYAGRITEELSILMSVPQNADPYTLIEMRSVYTHGKKAGKVTKNGKKGKPWSDVWNKEMKRCSRASSEELEERDGEVWQARSGDDNDEQDESSMNCSPVNVVYGHAAGRGLDIKKYSKGIDTGCVYGRQLTALVLGDQKGLTGSSVHLAGHKGVLVSVDCREGGL</sequence>
<dbReference type="InterPro" id="IPR004843">
    <property type="entry name" value="Calcineurin-like_PHP"/>
</dbReference>
<dbReference type="Pfam" id="PF00149">
    <property type="entry name" value="Metallophos"/>
    <property type="match status" value="1"/>
</dbReference>
<accession>A0AAD9CW61</accession>
<keyword evidence="4" id="KW-0378">Hydrolase</keyword>
<feature type="transmembrane region" description="Helical" evidence="2">
    <location>
        <begin position="75"/>
        <end position="94"/>
    </location>
</feature>
<keyword evidence="2" id="KW-0812">Transmembrane</keyword>
<evidence type="ECO:0000313" key="4">
    <source>
        <dbReference type="EMBL" id="KAK1922685.1"/>
    </source>
</evidence>
<dbReference type="GO" id="GO:0005737">
    <property type="term" value="C:cytoplasm"/>
    <property type="evidence" value="ECO:0007669"/>
    <property type="project" value="TreeGrafter"/>
</dbReference>
<keyword evidence="2" id="KW-0472">Membrane</keyword>